<protein>
    <submittedName>
        <fullName evidence="1">Uncharacterized protein</fullName>
    </submittedName>
</protein>
<dbReference type="Gene3D" id="3.40.50.300">
    <property type="entry name" value="P-loop containing nucleotide triphosphate hydrolases"/>
    <property type="match status" value="1"/>
</dbReference>
<reference evidence="1" key="1">
    <citation type="journal article" date="2014" name="Genome Announc.">
        <title>Draft genome sequences of the altered schaedler flora, a defined bacterial community from gnotobiotic mice.</title>
        <authorList>
            <person name="Wannemuehler M.J."/>
            <person name="Overstreet A.M."/>
            <person name="Ward D.V."/>
            <person name="Phillips G.J."/>
        </authorList>
    </citation>
    <scope>NUCLEOTIDE SEQUENCE</scope>
    <source>
        <strain evidence="1">ASF457</strain>
    </source>
</reference>
<proteinExistence type="predicted"/>
<accession>V2PYE1</accession>
<dbReference type="SUPFAM" id="SSF56112">
    <property type="entry name" value="Protein kinase-like (PK-like)"/>
    <property type="match status" value="1"/>
</dbReference>
<dbReference type="RefSeq" id="WP_023276421.1">
    <property type="nucleotide sequence ID" value="NZ_CP097562.1"/>
</dbReference>
<dbReference type="KEGG" id="msch:N508_000412"/>
<evidence type="ECO:0000313" key="2">
    <source>
        <dbReference type="Proteomes" id="UP000017429"/>
    </source>
</evidence>
<evidence type="ECO:0000313" key="1">
    <source>
        <dbReference type="EMBL" id="USF23354.1"/>
    </source>
</evidence>
<gene>
    <name evidence="1" type="ORF">N508_000412</name>
</gene>
<reference evidence="1" key="3">
    <citation type="submission" date="2022-06" db="EMBL/GenBank/DDBJ databases">
        <title>Resources to Facilitate Use of the Altered Schaedler Flora (ASF) Mouse Model to Study Microbiome Function.</title>
        <authorList>
            <person name="Proctor A."/>
            <person name="Parvinroo S."/>
            <person name="Richie T."/>
            <person name="Jia X."/>
            <person name="Lee S.T.M."/>
            <person name="Karp P.D."/>
            <person name="Paley S."/>
            <person name="Kostic A.D."/>
            <person name="Pierre J.F."/>
            <person name="Wannemuehler M.J."/>
            <person name="Phillips G.J."/>
        </authorList>
    </citation>
    <scope>NUCLEOTIDE SEQUENCE</scope>
    <source>
        <strain evidence="1">ASF457</strain>
    </source>
</reference>
<organism evidence="1 2">
    <name type="scientific">Mucispirillum schaedleri ASF457</name>
    <dbReference type="NCBI Taxonomy" id="1379858"/>
    <lineage>
        <taxon>Bacteria</taxon>
        <taxon>Pseudomonadati</taxon>
        <taxon>Deferribacterota</taxon>
        <taxon>Deferribacteres</taxon>
        <taxon>Deferribacterales</taxon>
        <taxon>Mucispirillaceae</taxon>
        <taxon>Mucispirillum</taxon>
    </lineage>
</organism>
<sequence>MNSKDLSSSVIILKNITGAKIVKETHISYAVIGDEYVYKIKKPVDFGFLDYRLAKSRKMYSILEKDLNDRFSKDIYLEVLKIVRQNEKDFALVPVESSLTAIEYVLKMKRIKDEDFLQKRIEDGLITFDDMYRIGSQVALLFKNLEPAPKDEEFDTHFDVIKFNAVENFNQTEKYISSLIDKESYDYIMVKTLGFLEENKDIFVKRAEDGYIKNGHGDLRLEHIYFNDDETVGLIDCIEFNKRFRFNDVISEASFLSMELDSMDRTDLADSFLSGFLSVFDDELSLKLINYYRCYLAYVRAKVTCFLVDGKDKSWELYDGKVNEIKKLIDMSLFYAKSMEQNNLVFFGLMGTGKSKNANAFVKRFPAALFTSDAVRKEMAGIEITTRQYLNWDTGIYSFENSLKLYNELGRLVEEKHKIGRMSIVDASYTKKEYLEEYTKHNTGNITFIEFDAPKDIIMARLKKREKLTTITDGRIEIAEKQRKTSNKPKADLTIITTGNVDDNIEEIKKFLIK</sequence>
<dbReference type="InterPro" id="IPR052732">
    <property type="entry name" value="Cell-binding_unc_protein"/>
</dbReference>
<dbReference type="PANTHER" id="PTHR43883:SF1">
    <property type="entry name" value="GLUCONOKINASE"/>
    <property type="match status" value="1"/>
</dbReference>
<dbReference type="InterPro" id="IPR027417">
    <property type="entry name" value="P-loop_NTPase"/>
</dbReference>
<dbReference type="AlphaFoldDB" id="V2PYE1"/>
<dbReference type="PANTHER" id="PTHR43883">
    <property type="entry name" value="SLR0207 PROTEIN"/>
    <property type="match status" value="1"/>
</dbReference>
<dbReference type="Pfam" id="PF13671">
    <property type="entry name" value="AAA_33"/>
    <property type="match status" value="1"/>
</dbReference>
<reference evidence="1" key="2">
    <citation type="submission" date="2022-05" db="EMBL/GenBank/DDBJ databases">
        <authorList>
            <person name="Proctor A.L."/>
            <person name="Phillips G.J."/>
            <person name="Wannemuehler M.J."/>
        </authorList>
    </citation>
    <scope>NUCLEOTIDE SEQUENCE</scope>
    <source>
        <strain evidence="1">ASF457</strain>
    </source>
</reference>
<name>V2PYE1_9BACT</name>
<dbReference type="InterPro" id="IPR011009">
    <property type="entry name" value="Kinase-like_dom_sf"/>
</dbReference>
<keyword evidence="2" id="KW-1185">Reference proteome</keyword>
<dbReference type="OrthoDB" id="9810277at2"/>
<dbReference type="eggNOG" id="COG2187">
    <property type="taxonomic scope" value="Bacteria"/>
</dbReference>
<dbReference type="Proteomes" id="UP000017429">
    <property type="component" value="Chromosome"/>
</dbReference>
<dbReference type="SUPFAM" id="SSF52540">
    <property type="entry name" value="P-loop containing nucleoside triphosphate hydrolases"/>
    <property type="match status" value="1"/>
</dbReference>
<dbReference type="eggNOG" id="COG0645">
    <property type="taxonomic scope" value="Bacteria"/>
</dbReference>
<dbReference type="EMBL" id="CP097562">
    <property type="protein sequence ID" value="USF23354.1"/>
    <property type="molecule type" value="Genomic_DNA"/>
</dbReference>